<proteinExistence type="predicted"/>
<evidence type="ECO:0000313" key="1">
    <source>
        <dbReference type="EMBL" id="DAF51470.1"/>
    </source>
</evidence>
<name>A0A8S5SKH9_9CAUD</name>
<accession>A0A8S5SKH9</accession>
<dbReference type="EMBL" id="BK032616">
    <property type="protein sequence ID" value="DAF51470.1"/>
    <property type="molecule type" value="Genomic_DNA"/>
</dbReference>
<reference evidence="1" key="1">
    <citation type="journal article" date="2021" name="Proc. Natl. Acad. Sci. U.S.A.">
        <title>A Catalog of Tens of Thousands of Viruses from Human Metagenomes Reveals Hidden Associations with Chronic Diseases.</title>
        <authorList>
            <person name="Tisza M.J."/>
            <person name="Buck C.B."/>
        </authorList>
    </citation>
    <scope>NUCLEOTIDE SEQUENCE</scope>
    <source>
        <strain evidence="1">CtrCN24</strain>
    </source>
</reference>
<sequence length="117" mass="13773">MDAIEFIEERCRMCNFYYDCNACPGKEDTEFCVFNVGSGVSAKEQVAIVEKWSAEHPRKTRQSVFLEQYPNSLIDDEGILKINPCHINKNFNRFFSKDYCEISCTICRRDYWSKEVE</sequence>
<organism evidence="1">
    <name type="scientific">Siphoviridae sp. ctrCN24</name>
    <dbReference type="NCBI Taxonomy" id="2827953"/>
    <lineage>
        <taxon>Viruses</taxon>
        <taxon>Duplodnaviria</taxon>
        <taxon>Heunggongvirae</taxon>
        <taxon>Uroviricota</taxon>
        <taxon>Caudoviricetes</taxon>
    </lineage>
</organism>
<protein>
    <submittedName>
        <fullName evidence="1">Uncharacterized protein</fullName>
    </submittedName>
</protein>